<dbReference type="STRING" id="662367.SAMN05216167_111130"/>
<evidence type="ECO:0000313" key="7">
    <source>
        <dbReference type="EMBL" id="SFE21379.1"/>
    </source>
</evidence>
<organism evidence="7 8">
    <name type="scientific">Spirosoma endophyticum</name>
    <dbReference type="NCBI Taxonomy" id="662367"/>
    <lineage>
        <taxon>Bacteria</taxon>
        <taxon>Pseudomonadati</taxon>
        <taxon>Bacteroidota</taxon>
        <taxon>Cytophagia</taxon>
        <taxon>Cytophagales</taxon>
        <taxon>Cytophagaceae</taxon>
        <taxon>Spirosoma</taxon>
    </lineage>
</organism>
<feature type="domain" description="RNA polymerase sigma factor 70 region 4 type 2" evidence="6">
    <location>
        <begin position="104"/>
        <end position="150"/>
    </location>
</feature>
<keyword evidence="2" id="KW-0805">Transcription regulation</keyword>
<dbReference type="Proteomes" id="UP000198598">
    <property type="component" value="Unassembled WGS sequence"/>
</dbReference>
<protein>
    <submittedName>
        <fullName evidence="7">RNA polymerase sigma-70 factor, ECF subfamily</fullName>
    </submittedName>
</protein>
<dbReference type="SUPFAM" id="SSF88946">
    <property type="entry name" value="Sigma2 domain of RNA polymerase sigma factors"/>
    <property type="match status" value="1"/>
</dbReference>
<dbReference type="NCBIfam" id="TIGR02937">
    <property type="entry name" value="sigma70-ECF"/>
    <property type="match status" value="1"/>
</dbReference>
<reference evidence="7 8" key="1">
    <citation type="submission" date="2016-10" db="EMBL/GenBank/DDBJ databases">
        <authorList>
            <person name="de Groot N.N."/>
        </authorList>
    </citation>
    <scope>NUCLEOTIDE SEQUENCE [LARGE SCALE GENOMIC DNA]</scope>
    <source>
        <strain evidence="7 8">DSM 26130</strain>
    </source>
</reference>
<dbReference type="InterPro" id="IPR013325">
    <property type="entry name" value="RNA_pol_sigma_r2"/>
</dbReference>
<keyword evidence="3" id="KW-0731">Sigma factor</keyword>
<dbReference type="InterPro" id="IPR014284">
    <property type="entry name" value="RNA_pol_sigma-70_dom"/>
</dbReference>
<sequence>MQVFYERFYSYALSVCAAYASDQEDAREMLNDGFLKAFRKLGDLKNEEVVLPWLRRIMVNTAIDYYRRNRKRALDVPADLVEHSLEEPYLNDEAIFAQLSAEHILTVLHQLPAPYRMVFSLYVLEGYSHREIAEQLGLAESTSRAHLTEANRLLRQALRSQTTMNHERTRR</sequence>
<dbReference type="InterPro" id="IPR013249">
    <property type="entry name" value="RNA_pol_sigma70_r4_t2"/>
</dbReference>
<accession>A0A1I1YPL1</accession>
<feature type="domain" description="RNA polymerase sigma-70 region 2" evidence="5">
    <location>
        <begin position="4"/>
        <end position="71"/>
    </location>
</feature>
<dbReference type="Gene3D" id="1.10.10.10">
    <property type="entry name" value="Winged helix-like DNA-binding domain superfamily/Winged helix DNA-binding domain"/>
    <property type="match status" value="1"/>
</dbReference>
<dbReference type="Gene3D" id="1.10.1740.10">
    <property type="match status" value="1"/>
</dbReference>
<name>A0A1I1YPL1_9BACT</name>
<dbReference type="PANTHER" id="PTHR43133:SF46">
    <property type="entry name" value="RNA POLYMERASE SIGMA-70 FACTOR ECF SUBFAMILY"/>
    <property type="match status" value="1"/>
</dbReference>
<dbReference type="GO" id="GO:0016987">
    <property type="term" value="F:sigma factor activity"/>
    <property type="evidence" value="ECO:0007669"/>
    <property type="project" value="UniProtKB-KW"/>
</dbReference>
<comment type="similarity">
    <text evidence="1">Belongs to the sigma-70 factor family. ECF subfamily.</text>
</comment>
<evidence type="ECO:0000256" key="1">
    <source>
        <dbReference type="ARBA" id="ARBA00010641"/>
    </source>
</evidence>
<dbReference type="AlphaFoldDB" id="A0A1I1YPL1"/>
<dbReference type="Pfam" id="PF08281">
    <property type="entry name" value="Sigma70_r4_2"/>
    <property type="match status" value="1"/>
</dbReference>
<dbReference type="GO" id="GO:0006352">
    <property type="term" value="P:DNA-templated transcription initiation"/>
    <property type="evidence" value="ECO:0007669"/>
    <property type="project" value="InterPro"/>
</dbReference>
<evidence type="ECO:0000313" key="8">
    <source>
        <dbReference type="Proteomes" id="UP000198598"/>
    </source>
</evidence>
<dbReference type="EMBL" id="FOLQ01000011">
    <property type="protein sequence ID" value="SFE21379.1"/>
    <property type="molecule type" value="Genomic_DNA"/>
</dbReference>
<dbReference type="InterPro" id="IPR013324">
    <property type="entry name" value="RNA_pol_sigma_r3/r4-like"/>
</dbReference>
<dbReference type="InterPro" id="IPR036388">
    <property type="entry name" value="WH-like_DNA-bd_sf"/>
</dbReference>
<dbReference type="PANTHER" id="PTHR43133">
    <property type="entry name" value="RNA POLYMERASE ECF-TYPE SIGMA FACTO"/>
    <property type="match status" value="1"/>
</dbReference>
<dbReference type="GO" id="GO:0003677">
    <property type="term" value="F:DNA binding"/>
    <property type="evidence" value="ECO:0007669"/>
    <property type="project" value="InterPro"/>
</dbReference>
<dbReference type="InterPro" id="IPR007627">
    <property type="entry name" value="RNA_pol_sigma70_r2"/>
</dbReference>
<keyword evidence="4" id="KW-0804">Transcription</keyword>
<evidence type="ECO:0000256" key="4">
    <source>
        <dbReference type="ARBA" id="ARBA00023163"/>
    </source>
</evidence>
<evidence type="ECO:0000259" key="6">
    <source>
        <dbReference type="Pfam" id="PF08281"/>
    </source>
</evidence>
<dbReference type="SUPFAM" id="SSF88659">
    <property type="entry name" value="Sigma3 and sigma4 domains of RNA polymerase sigma factors"/>
    <property type="match status" value="1"/>
</dbReference>
<gene>
    <name evidence="7" type="ORF">SAMN05216167_111130</name>
</gene>
<dbReference type="Pfam" id="PF04542">
    <property type="entry name" value="Sigma70_r2"/>
    <property type="match status" value="1"/>
</dbReference>
<evidence type="ECO:0000256" key="2">
    <source>
        <dbReference type="ARBA" id="ARBA00023015"/>
    </source>
</evidence>
<evidence type="ECO:0000256" key="3">
    <source>
        <dbReference type="ARBA" id="ARBA00023082"/>
    </source>
</evidence>
<keyword evidence="8" id="KW-1185">Reference proteome</keyword>
<evidence type="ECO:0000259" key="5">
    <source>
        <dbReference type="Pfam" id="PF04542"/>
    </source>
</evidence>
<dbReference type="InterPro" id="IPR039425">
    <property type="entry name" value="RNA_pol_sigma-70-like"/>
</dbReference>
<proteinExistence type="inferred from homology"/>